<protein>
    <submittedName>
        <fullName evidence="2">Protein YeeZ</fullName>
    </submittedName>
</protein>
<keyword evidence="3" id="KW-1185">Reference proteome</keyword>
<accession>A0ABN8E6J6</accession>
<gene>
    <name evidence="2" type="primary">yeeZ</name>
    <name evidence="2" type="ORF">VMF7928_02916</name>
</gene>
<dbReference type="Proteomes" id="UP000838748">
    <property type="component" value="Unassembled WGS sequence"/>
</dbReference>
<evidence type="ECO:0000313" key="3">
    <source>
        <dbReference type="Proteomes" id="UP000838748"/>
    </source>
</evidence>
<sequence length="281" mass="30908">MTTFTILGAGWLGKPLALHLQTQGHTVFASKTTSQGIEEIEQLGLNGFVFKLLPSDDTLKAILNEQKSDVLIVAFPPGIRSESKGQDYAEKWRCLAEQVKQTNVKKIVMVSSTSVYPSIAQTCLEEDASLTLSQKSDLFSDGSKQILKAEQHLIDSGIRYGIVRCSGLMGPNRHPACFVRYLKVVSQSAPANMIHLDDAIGTIDYVAQLEQDIVVNATTPSSVTKDVFYKHAIQSAGTDYQLPSIIDSPDKKISAQKLLSLGYRFKYNHIIEALDAIPYTE</sequence>
<dbReference type="InterPro" id="IPR051604">
    <property type="entry name" value="Ergot_Alk_Oxidoreductase"/>
</dbReference>
<dbReference type="InterPro" id="IPR036291">
    <property type="entry name" value="NAD(P)-bd_dom_sf"/>
</dbReference>
<dbReference type="RefSeq" id="WP_237362431.1">
    <property type="nucleotide sequence ID" value="NZ_CAKLDM010000002.1"/>
</dbReference>
<name>A0ABN8E6J6_9VIBR</name>
<dbReference type="Pfam" id="PF13460">
    <property type="entry name" value="NAD_binding_10"/>
    <property type="match status" value="1"/>
</dbReference>
<reference evidence="2" key="1">
    <citation type="submission" date="2021-11" db="EMBL/GenBank/DDBJ databases">
        <authorList>
            <person name="Rodrigo-Torres L."/>
            <person name="Arahal R. D."/>
            <person name="Lucena T."/>
        </authorList>
    </citation>
    <scope>NUCLEOTIDE SEQUENCE</scope>
    <source>
        <strain evidence="2">CECT 7928</strain>
    </source>
</reference>
<proteinExistence type="predicted"/>
<dbReference type="InterPro" id="IPR016040">
    <property type="entry name" value="NAD(P)-bd_dom"/>
</dbReference>
<evidence type="ECO:0000313" key="2">
    <source>
        <dbReference type="EMBL" id="CAH0540516.1"/>
    </source>
</evidence>
<dbReference type="EMBL" id="CAKLDM010000002">
    <property type="protein sequence ID" value="CAH0540516.1"/>
    <property type="molecule type" value="Genomic_DNA"/>
</dbReference>
<dbReference type="SUPFAM" id="SSF51735">
    <property type="entry name" value="NAD(P)-binding Rossmann-fold domains"/>
    <property type="match status" value="1"/>
</dbReference>
<evidence type="ECO:0000259" key="1">
    <source>
        <dbReference type="Pfam" id="PF13460"/>
    </source>
</evidence>
<comment type="caution">
    <text evidence="2">The sequence shown here is derived from an EMBL/GenBank/DDBJ whole genome shotgun (WGS) entry which is preliminary data.</text>
</comment>
<dbReference type="Gene3D" id="3.40.50.720">
    <property type="entry name" value="NAD(P)-binding Rossmann-like Domain"/>
    <property type="match status" value="1"/>
</dbReference>
<organism evidence="2 3">
    <name type="scientific">Vibrio marisflavi CECT 7928</name>
    <dbReference type="NCBI Taxonomy" id="634439"/>
    <lineage>
        <taxon>Bacteria</taxon>
        <taxon>Pseudomonadati</taxon>
        <taxon>Pseudomonadota</taxon>
        <taxon>Gammaproteobacteria</taxon>
        <taxon>Vibrionales</taxon>
        <taxon>Vibrionaceae</taxon>
        <taxon>Vibrio</taxon>
    </lineage>
</organism>
<dbReference type="PANTHER" id="PTHR43162">
    <property type="match status" value="1"/>
</dbReference>
<feature type="domain" description="NAD(P)-binding" evidence="1">
    <location>
        <begin position="9"/>
        <end position="171"/>
    </location>
</feature>
<dbReference type="PANTHER" id="PTHR43162:SF1">
    <property type="entry name" value="PRESTALK A DIFFERENTIATION PROTEIN A"/>
    <property type="match status" value="1"/>
</dbReference>